<keyword evidence="2" id="KW-0328">Glycosyltransferase</keyword>
<evidence type="ECO:0000313" key="3">
    <source>
        <dbReference type="Proteomes" id="UP001597171"/>
    </source>
</evidence>
<evidence type="ECO:0000313" key="2">
    <source>
        <dbReference type="EMBL" id="MFD1331507.1"/>
    </source>
</evidence>
<dbReference type="Pfam" id="PF04230">
    <property type="entry name" value="PS_pyruv_trans"/>
    <property type="match status" value="1"/>
</dbReference>
<reference evidence="3" key="1">
    <citation type="journal article" date="2019" name="Int. J. Syst. Evol. Microbiol.">
        <title>The Global Catalogue of Microorganisms (GCM) 10K type strain sequencing project: providing services to taxonomists for standard genome sequencing and annotation.</title>
        <authorList>
            <consortium name="The Broad Institute Genomics Platform"/>
            <consortium name="The Broad Institute Genome Sequencing Center for Infectious Disease"/>
            <person name="Wu L."/>
            <person name="Ma J."/>
        </authorList>
    </citation>
    <scope>NUCLEOTIDE SEQUENCE [LARGE SCALE GENOMIC DNA]</scope>
    <source>
        <strain evidence="3">CCUG 61696</strain>
    </source>
</reference>
<organism evidence="2 3">
    <name type="scientific">Methylopila musalis</name>
    <dbReference type="NCBI Taxonomy" id="1134781"/>
    <lineage>
        <taxon>Bacteria</taxon>
        <taxon>Pseudomonadati</taxon>
        <taxon>Pseudomonadota</taxon>
        <taxon>Alphaproteobacteria</taxon>
        <taxon>Hyphomicrobiales</taxon>
        <taxon>Methylopilaceae</taxon>
        <taxon>Methylopila</taxon>
    </lineage>
</organism>
<gene>
    <name evidence="2" type="ORF">ACFQ4O_05785</name>
</gene>
<evidence type="ECO:0000259" key="1">
    <source>
        <dbReference type="Pfam" id="PF04230"/>
    </source>
</evidence>
<feature type="domain" description="Polysaccharide pyruvyl transferase" evidence="1">
    <location>
        <begin position="95"/>
        <end position="213"/>
    </location>
</feature>
<dbReference type="EC" id="2.4.-.-" evidence="2"/>
<dbReference type="InterPro" id="IPR007345">
    <property type="entry name" value="Polysacch_pyruvyl_Trfase"/>
</dbReference>
<sequence>MAAREVGGETPKDVFFWRQDERLGNFGDALTLVLLDRLFEGSCLYPDHAIHLIGSVITAARTKAVLREAKRAGDETRRLLFWGCGKKDGLALDEEAHRRCTFLGVRGVLTREALGLGRDTPLGDPALLLPRIYRPTTHPATSGRVLWVPHVHFGDPTPEDLDGCPDHVVMRPDIPNTAQDCERFIDAIASARFVMANAMHAAIVALAYGVPFAFWSGSGVNAPFKWADFTSAFGVELDFHRTYAGALAAYDRTRPDRAVAELDLTPLLKVAPYRLRERL</sequence>
<dbReference type="Proteomes" id="UP001597171">
    <property type="component" value="Unassembled WGS sequence"/>
</dbReference>
<dbReference type="EMBL" id="JBHTMX010000028">
    <property type="protein sequence ID" value="MFD1331507.1"/>
    <property type="molecule type" value="Genomic_DNA"/>
</dbReference>
<proteinExistence type="predicted"/>
<protein>
    <submittedName>
        <fullName evidence="2">Polysaccharide pyruvyl transferase family protein</fullName>
        <ecNumber evidence="2">2.4.-.-</ecNumber>
    </submittedName>
</protein>
<keyword evidence="2" id="KW-0808">Transferase</keyword>
<dbReference type="GO" id="GO:0016757">
    <property type="term" value="F:glycosyltransferase activity"/>
    <property type="evidence" value="ECO:0007669"/>
    <property type="project" value="UniProtKB-KW"/>
</dbReference>
<accession>A0ABW3Z5Q0</accession>
<keyword evidence="3" id="KW-1185">Reference proteome</keyword>
<dbReference type="RefSeq" id="WP_378774715.1">
    <property type="nucleotide sequence ID" value="NZ_JBHTMX010000028.1"/>
</dbReference>
<name>A0ABW3Z5Q0_9HYPH</name>
<comment type="caution">
    <text evidence="2">The sequence shown here is derived from an EMBL/GenBank/DDBJ whole genome shotgun (WGS) entry which is preliminary data.</text>
</comment>